<dbReference type="FunFam" id="1.10.10.10:FF:000337">
    <property type="entry name" value="Methylated-DNA--protein-cysteine methyltransferase"/>
    <property type="match status" value="1"/>
</dbReference>
<dbReference type="InterPro" id="IPR023546">
    <property type="entry name" value="MGMT"/>
</dbReference>
<protein>
    <recommendedName>
        <fullName evidence="8">Methylated-DNA--protein-cysteine methyltransferase</fullName>
        <ecNumber evidence="8">2.1.1.63</ecNumber>
    </recommendedName>
    <alternativeName>
        <fullName evidence="8">6-O-methylguanine-DNA methyltransferase</fullName>
        <shortName evidence="8">MGMT</shortName>
    </alternativeName>
    <alternativeName>
        <fullName evidence="8">O-6-methylguanine-DNA-alkyltransferase</fullName>
    </alternativeName>
</protein>
<comment type="catalytic activity">
    <reaction evidence="1 8">
        <text>a 4-O-methyl-thymidine in DNA + L-cysteinyl-[protein] = a thymidine in DNA + S-methyl-L-cysteinyl-[protein]</text>
        <dbReference type="Rhea" id="RHEA:53428"/>
        <dbReference type="Rhea" id="RHEA-COMP:10131"/>
        <dbReference type="Rhea" id="RHEA-COMP:10132"/>
        <dbReference type="Rhea" id="RHEA-COMP:13555"/>
        <dbReference type="Rhea" id="RHEA-COMP:13556"/>
        <dbReference type="ChEBI" id="CHEBI:29950"/>
        <dbReference type="ChEBI" id="CHEBI:82612"/>
        <dbReference type="ChEBI" id="CHEBI:137386"/>
        <dbReference type="ChEBI" id="CHEBI:137387"/>
        <dbReference type="EC" id="2.1.1.63"/>
    </reaction>
</comment>
<keyword evidence="5 8" id="KW-0227">DNA damage</keyword>
<dbReference type="InterPro" id="IPR036388">
    <property type="entry name" value="WH-like_DNA-bd_sf"/>
</dbReference>
<evidence type="ECO:0000256" key="6">
    <source>
        <dbReference type="ARBA" id="ARBA00023204"/>
    </source>
</evidence>
<keyword evidence="6 8" id="KW-0234">DNA repair</keyword>
<comment type="subcellular location">
    <subcellularLocation>
        <location evidence="8">Cytoplasm</location>
    </subcellularLocation>
</comment>
<dbReference type="GO" id="GO:0006307">
    <property type="term" value="P:DNA alkylation repair"/>
    <property type="evidence" value="ECO:0007669"/>
    <property type="project" value="UniProtKB-UniRule"/>
</dbReference>
<dbReference type="InterPro" id="IPR001497">
    <property type="entry name" value="MethylDNA_cys_MeTrfase_AS"/>
</dbReference>
<proteinExistence type="inferred from homology"/>
<dbReference type="NCBIfam" id="TIGR00589">
    <property type="entry name" value="ogt"/>
    <property type="match status" value="1"/>
</dbReference>
<evidence type="ECO:0000256" key="4">
    <source>
        <dbReference type="ARBA" id="ARBA00022679"/>
    </source>
</evidence>
<evidence type="ECO:0000256" key="2">
    <source>
        <dbReference type="ARBA" id="ARBA00022490"/>
    </source>
</evidence>
<evidence type="ECO:0000256" key="1">
    <source>
        <dbReference type="ARBA" id="ARBA00001286"/>
    </source>
</evidence>
<gene>
    <name evidence="11" type="primary">ogt</name>
    <name evidence="11" type="ORF">PITCH_A750008</name>
</gene>
<dbReference type="Gene3D" id="1.10.10.10">
    <property type="entry name" value="Winged helix-like DNA-binding domain superfamily/Winged helix DNA-binding domain"/>
    <property type="match status" value="1"/>
</dbReference>
<dbReference type="PANTHER" id="PTHR10815">
    <property type="entry name" value="METHYLATED-DNA--PROTEIN-CYSTEINE METHYLTRANSFERASE"/>
    <property type="match status" value="1"/>
</dbReference>
<comment type="catalytic activity">
    <reaction evidence="7 8">
        <text>a 6-O-methyl-2'-deoxyguanosine in DNA + L-cysteinyl-[protein] = S-methyl-L-cysteinyl-[protein] + a 2'-deoxyguanosine in DNA</text>
        <dbReference type="Rhea" id="RHEA:24000"/>
        <dbReference type="Rhea" id="RHEA-COMP:10131"/>
        <dbReference type="Rhea" id="RHEA-COMP:10132"/>
        <dbReference type="Rhea" id="RHEA-COMP:11367"/>
        <dbReference type="Rhea" id="RHEA-COMP:11368"/>
        <dbReference type="ChEBI" id="CHEBI:29950"/>
        <dbReference type="ChEBI" id="CHEBI:82612"/>
        <dbReference type="ChEBI" id="CHEBI:85445"/>
        <dbReference type="ChEBI" id="CHEBI:85448"/>
        <dbReference type="EC" id="2.1.1.63"/>
    </reaction>
</comment>
<dbReference type="InterPro" id="IPR008332">
    <property type="entry name" value="MethylG_MeTrfase_N"/>
</dbReference>
<evidence type="ECO:0000256" key="3">
    <source>
        <dbReference type="ARBA" id="ARBA00022603"/>
    </source>
</evidence>
<accession>A0A445N256</accession>
<evidence type="ECO:0000256" key="8">
    <source>
        <dbReference type="HAMAP-Rule" id="MF_00772"/>
    </source>
</evidence>
<dbReference type="GO" id="GO:0005737">
    <property type="term" value="C:cytoplasm"/>
    <property type="evidence" value="ECO:0007669"/>
    <property type="project" value="UniProtKB-SubCell"/>
</dbReference>
<dbReference type="Pfam" id="PF01035">
    <property type="entry name" value="DNA_binding_1"/>
    <property type="match status" value="1"/>
</dbReference>
<dbReference type="SUPFAM" id="SSF53155">
    <property type="entry name" value="Methylated DNA-protein cysteine methyltransferase domain"/>
    <property type="match status" value="1"/>
</dbReference>
<comment type="similarity">
    <text evidence="8">Belongs to the MGMT family.</text>
</comment>
<keyword evidence="3 8" id="KW-0489">Methyltransferase</keyword>
<dbReference type="PROSITE" id="PS00374">
    <property type="entry name" value="MGMT"/>
    <property type="match status" value="1"/>
</dbReference>
<comment type="function">
    <text evidence="8">Involved in the cellular defense against the biological effects of O6-methylguanine (O6-MeG) and O4-methylthymine (O4-MeT) in DNA. Repairs the methylated nucleobase in DNA by stoichiometrically transferring the methyl group to a cysteine residue in the enzyme. This is a suicide reaction: the enzyme is irreversibly inactivated.</text>
</comment>
<dbReference type="InterPro" id="IPR036217">
    <property type="entry name" value="MethylDNA_cys_MeTrfase_DNAb"/>
</dbReference>
<dbReference type="HAMAP" id="MF_00772">
    <property type="entry name" value="OGT"/>
    <property type="match status" value="1"/>
</dbReference>
<feature type="domain" description="Methylated-DNA-[protein]-cysteine S-methyltransferase DNA binding" evidence="9">
    <location>
        <begin position="77"/>
        <end position="156"/>
    </location>
</feature>
<organism evidence="11">
    <name type="scientific">uncultured Desulfobacterium sp</name>
    <dbReference type="NCBI Taxonomy" id="201089"/>
    <lineage>
        <taxon>Bacteria</taxon>
        <taxon>Pseudomonadati</taxon>
        <taxon>Thermodesulfobacteriota</taxon>
        <taxon>Desulfobacteria</taxon>
        <taxon>Desulfobacterales</taxon>
        <taxon>Desulfobacteriaceae</taxon>
        <taxon>Desulfobacterium</taxon>
        <taxon>environmental samples</taxon>
    </lineage>
</organism>
<comment type="miscellaneous">
    <text evidence="8">This enzyme catalyzes only one turnover and therefore is not strictly catalytic. According to one definition, an enzyme is a biocatalyst that acts repeatedly and over many reaction cycles.</text>
</comment>
<keyword evidence="2 8" id="KW-0963">Cytoplasm</keyword>
<name>A0A445N256_9BACT</name>
<dbReference type="EC" id="2.1.1.63" evidence="8"/>
<reference evidence="11" key="1">
    <citation type="submission" date="2018-01" db="EMBL/GenBank/DDBJ databases">
        <authorList>
            <person name="Regsiter A."/>
            <person name="William W."/>
        </authorList>
    </citation>
    <scope>NUCLEOTIDE SEQUENCE</scope>
    <source>
        <strain evidence="11">TRIP AH-1</strain>
    </source>
</reference>
<evidence type="ECO:0000256" key="5">
    <source>
        <dbReference type="ARBA" id="ARBA00022763"/>
    </source>
</evidence>
<dbReference type="Pfam" id="PF02870">
    <property type="entry name" value="Methyltransf_1N"/>
    <property type="match status" value="1"/>
</dbReference>
<evidence type="ECO:0000313" key="11">
    <source>
        <dbReference type="EMBL" id="SPD75787.1"/>
    </source>
</evidence>
<sequence>MPVNNMEVFNTYYRSEIGPIEIVGTEEGIISVSFIEHPGSPIIDVPECIRQCVSQLDQYFLGKRLEFDLRLLMHGTDFQKKVWEALFTIPYGQTRSYGEIAKMTGRNKAFRAVGNANNKNKIAIIIPCHRVIGSNGKLIGYAAGLWRKQWLLEHEKRVMLKKGISS</sequence>
<dbReference type="InterPro" id="IPR036631">
    <property type="entry name" value="MGMT_N_sf"/>
</dbReference>
<evidence type="ECO:0000259" key="9">
    <source>
        <dbReference type="Pfam" id="PF01035"/>
    </source>
</evidence>
<dbReference type="EMBL" id="OJIN01000220">
    <property type="protein sequence ID" value="SPD75787.1"/>
    <property type="molecule type" value="Genomic_DNA"/>
</dbReference>
<dbReference type="GO" id="GO:0003908">
    <property type="term" value="F:methylated-DNA-[protein]-cysteine S-methyltransferase activity"/>
    <property type="evidence" value="ECO:0007669"/>
    <property type="project" value="UniProtKB-UniRule"/>
</dbReference>
<dbReference type="SUPFAM" id="SSF46767">
    <property type="entry name" value="Methylated DNA-protein cysteine methyltransferase, C-terminal domain"/>
    <property type="match status" value="1"/>
</dbReference>
<feature type="domain" description="Methylguanine DNA methyltransferase ribonuclease-like" evidence="10">
    <location>
        <begin position="9"/>
        <end position="71"/>
    </location>
</feature>
<feature type="active site" description="Nucleophile; methyl group acceptor" evidence="8">
    <location>
        <position position="128"/>
    </location>
</feature>
<dbReference type="PANTHER" id="PTHR10815:SF13">
    <property type="entry name" value="METHYLATED-DNA--PROTEIN-CYSTEINE METHYLTRANSFERASE"/>
    <property type="match status" value="1"/>
</dbReference>
<dbReference type="Gene3D" id="3.30.160.70">
    <property type="entry name" value="Methylated DNA-protein cysteine methyltransferase domain"/>
    <property type="match status" value="1"/>
</dbReference>
<evidence type="ECO:0000259" key="10">
    <source>
        <dbReference type="Pfam" id="PF02870"/>
    </source>
</evidence>
<dbReference type="AlphaFoldDB" id="A0A445N256"/>
<dbReference type="InterPro" id="IPR014048">
    <property type="entry name" value="MethylDNA_cys_MeTrfase_DNA-bd"/>
</dbReference>
<keyword evidence="4 8" id="KW-0808">Transferase</keyword>
<evidence type="ECO:0000256" key="7">
    <source>
        <dbReference type="ARBA" id="ARBA00049348"/>
    </source>
</evidence>
<dbReference type="CDD" id="cd06445">
    <property type="entry name" value="ATase"/>
    <property type="match status" value="1"/>
</dbReference>
<dbReference type="GO" id="GO:0032259">
    <property type="term" value="P:methylation"/>
    <property type="evidence" value="ECO:0007669"/>
    <property type="project" value="UniProtKB-KW"/>
</dbReference>